<name>A0A420HQC2_9PEZI</name>
<dbReference type="Proteomes" id="UP000285405">
    <property type="component" value="Unassembled WGS sequence"/>
</dbReference>
<dbReference type="AlphaFoldDB" id="A0A420HQC2"/>
<comment type="caution">
    <text evidence="1">The sequence shown here is derived from an EMBL/GenBank/DDBJ whole genome shotgun (WGS) entry which is preliminary data.</text>
</comment>
<accession>A0A420HQC2</accession>
<protein>
    <submittedName>
        <fullName evidence="1">Uncharacterized protein</fullName>
    </submittedName>
</protein>
<reference evidence="1 2" key="1">
    <citation type="journal article" date="2018" name="BMC Genomics">
        <title>Comparative genome analyses reveal sequence features reflecting distinct modes of host-adaptation between dicot and monocot powdery mildew.</title>
        <authorList>
            <person name="Wu Y."/>
            <person name="Ma X."/>
            <person name="Pan Z."/>
            <person name="Kale S.D."/>
            <person name="Song Y."/>
            <person name="King H."/>
            <person name="Zhang Q."/>
            <person name="Presley C."/>
            <person name="Deng X."/>
            <person name="Wei C.I."/>
            <person name="Xiao S."/>
        </authorList>
    </citation>
    <scope>NUCLEOTIDE SEQUENCE [LARGE SCALE GENOMIC DNA]</scope>
    <source>
        <strain evidence="1">UCSC1</strain>
    </source>
</reference>
<sequence>MTALTLLRQGSQIYRRHSIHNRELNEEDTPCHSLNRSWLQLSITIHNLAWPKNGNKNHNSVT</sequence>
<evidence type="ECO:0000313" key="2">
    <source>
        <dbReference type="Proteomes" id="UP000285405"/>
    </source>
</evidence>
<proteinExistence type="predicted"/>
<gene>
    <name evidence="1" type="ORF">GcC1_174038</name>
</gene>
<dbReference type="EMBL" id="MCBR01017414">
    <property type="protein sequence ID" value="RKF59597.1"/>
    <property type="molecule type" value="Genomic_DNA"/>
</dbReference>
<evidence type="ECO:0000313" key="1">
    <source>
        <dbReference type="EMBL" id="RKF59597.1"/>
    </source>
</evidence>
<organism evidence="1 2">
    <name type="scientific">Golovinomyces cichoracearum</name>
    <dbReference type="NCBI Taxonomy" id="62708"/>
    <lineage>
        <taxon>Eukaryota</taxon>
        <taxon>Fungi</taxon>
        <taxon>Dikarya</taxon>
        <taxon>Ascomycota</taxon>
        <taxon>Pezizomycotina</taxon>
        <taxon>Leotiomycetes</taxon>
        <taxon>Erysiphales</taxon>
        <taxon>Erysiphaceae</taxon>
        <taxon>Golovinomyces</taxon>
    </lineage>
</organism>